<keyword evidence="4 5" id="KW-0472">Membrane</keyword>
<dbReference type="EMBL" id="JAWDGP010004473">
    <property type="protein sequence ID" value="KAK3764053.1"/>
    <property type="molecule type" value="Genomic_DNA"/>
</dbReference>
<gene>
    <name evidence="7" type="ORF">RRG08_046522</name>
</gene>
<keyword evidence="8" id="KW-1185">Reference proteome</keyword>
<proteinExistence type="predicted"/>
<keyword evidence="2 5" id="KW-0812">Transmembrane</keyword>
<sequence length="344" mass="38485">MEPTGATKGQTNRSATDDMIPLTSPLMSWDEFLLINSYITPFTIFLCAIGVSSNMVNILVFYKMGFSSSSNISLFCLAIADACTVAAAFLIACWDTFDDDHLPMSLQDVALTISTVYYFFSFMGSWITTVINVERSCCIVFPIKVKLIFTRRNIFFFILGMFIYQIAASLPRCFAIGLSTTTSPLTNRTVVIFDLMKYNAGMYFVSMLVSFSIPGLICFVVVLVGTIFLISNFKQSRQLRKSMSGSEGISDRMSVKDARLVRSIIFICVIFIAGSTPNVILYVVQTFYPTLNISDPYLGNLTYLFYIVSTTFQAAASSVNIFVYFGMGSKFKQTFKQIFFCQSK</sequence>
<dbReference type="InterPro" id="IPR052954">
    <property type="entry name" value="GPCR-Ligand_Int"/>
</dbReference>
<feature type="transmembrane region" description="Helical" evidence="5">
    <location>
        <begin position="200"/>
        <end position="233"/>
    </location>
</feature>
<dbReference type="PROSITE" id="PS50262">
    <property type="entry name" value="G_PROTEIN_RECEP_F1_2"/>
    <property type="match status" value="1"/>
</dbReference>
<evidence type="ECO:0000313" key="8">
    <source>
        <dbReference type="Proteomes" id="UP001283361"/>
    </source>
</evidence>
<feature type="transmembrane region" description="Helical" evidence="5">
    <location>
        <begin position="109"/>
        <end position="133"/>
    </location>
</feature>
<feature type="transmembrane region" description="Helical" evidence="5">
    <location>
        <begin position="154"/>
        <end position="180"/>
    </location>
</feature>
<evidence type="ECO:0000256" key="5">
    <source>
        <dbReference type="SAM" id="Phobius"/>
    </source>
</evidence>
<evidence type="ECO:0000256" key="3">
    <source>
        <dbReference type="ARBA" id="ARBA00022989"/>
    </source>
</evidence>
<dbReference type="PANTHER" id="PTHR46641">
    <property type="entry name" value="FMRFAMIDE RECEPTOR-RELATED"/>
    <property type="match status" value="1"/>
</dbReference>
<evidence type="ECO:0000259" key="6">
    <source>
        <dbReference type="PROSITE" id="PS50262"/>
    </source>
</evidence>
<protein>
    <recommendedName>
        <fullName evidence="6">G-protein coupled receptors family 1 profile domain-containing protein</fullName>
    </recommendedName>
</protein>
<evidence type="ECO:0000313" key="7">
    <source>
        <dbReference type="EMBL" id="KAK3764053.1"/>
    </source>
</evidence>
<dbReference type="Proteomes" id="UP001283361">
    <property type="component" value="Unassembled WGS sequence"/>
</dbReference>
<dbReference type="PANTHER" id="PTHR46641:SF2">
    <property type="entry name" value="FMRFAMIDE RECEPTOR"/>
    <property type="match status" value="1"/>
</dbReference>
<dbReference type="SUPFAM" id="SSF81321">
    <property type="entry name" value="Family A G protein-coupled receptor-like"/>
    <property type="match status" value="1"/>
</dbReference>
<comment type="subcellular location">
    <subcellularLocation>
        <location evidence="1">Membrane</location>
    </subcellularLocation>
</comment>
<reference evidence="7" key="1">
    <citation type="journal article" date="2023" name="G3 (Bethesda)">
        <title>A reference genome for the long-term kleptoplast-retaining sea slug Elysia crispata morphotype clarki.</title>
        <authorList>
            <person name="Eastman K.E."/>
            <person name="Pendleton A.L."/>
            <person name="Shaikh M.A."/>
            <person name="Suttiyut T."/>
            <person name="Ogas R."/>
            <person name="Tomko P."/>
            <person name="Gavelis G."/>
            <person name="Widhalm J.R."/>
            <person name="Wisecaver J.H."/>
        </authorList>
    </citation>
    <scope>NUCLEOTIDE SEQUENCE</scope>
    <source>
        <strain evidence="7">ECLA1</strain>
    </source>
</reference>
<dbReference type="InterPro" id="IPR017452">
    <property type="entry name" value="GPCR_Rhodpsn_7TM"/>
</dbReference>
<feature type="transmembrane region" description="Helical" evidence="5">
    <location>
        <begin position="260"/>
        <end position="283"/>
    </location>
</feature>
<feature type="domain" description="G-protein coupled receptors family 1 profile" evidence="6">
    <location>
        <begin position="53"/>
        <end position="324"/>
    </location>
</feature>
<feature type="transmembrane region" description="Helical" evidence="5">
    <location>
        <begin position="38"/>
        <end position="62"/>
    </location>
</feature>
<dbReference type="Pfam" id="PF00001">
    <property type="entry name" value="7tm_1"/>
    <property type="match status" value="1"/>
</dbReference>
<keyword evidence="3 5" id="KW-1133">Transmembrane helix</keyword>
<name>A0AAE1DC66_9GAST</name>
<evidence type="ECO:0000256" key="4">
    <source>
        <dbReference type="ARBA" id="ARBA00023136"/>
    </source>
</evidence>
<dbReference type="AlphaFoldDB" id="A0AAE1DC66"/>
<dbReference type="GO" id="GO:0004930">
    <property type="term" value="F:G protein-coupled receptor activity"/>
    <property type="evidence" value="ECO:0007669"/>
    <property type="project" value="InterPro"/>
</dbReference>
<organism evidence="7 8">
    <name type="scientific">Elysia crispata</name>
    <name type="common">lettuce slug</name>
    <dbReference type="NCBI Taxonomy" id="231223"/>
    <lineage>
        <taxon>Eukaryota</taxon>
        <taxon>Metazoa</taxon>
        <taxon>Spiralia</taxon>
        <taxon>Lophotrochozoa</taxon>
        <taxon>Mollusca</taxon>
        <taxon>Gastropoda</taxon>
        <taxon>Heterobranchia</taxon>
        <taxon>Euthyneura</taxon>
        <taxon>Panpulmonata</taxon>
        <taxon>Sacoglossa</taxon>
        <taxon>Placobranchoidea</taxon>
        <taxon>Plakobranchidae</taxon>
        <taxon>Elysia</taxon>
    </lineage>
</organism>
<dbReference type="Gene3D" id="1.20.1070.10">
    <property type="entry name" value="Rhodopsin 7-helix transmembrane proteins"/>
    <property type="match status" value="1"/>
</dbReference>
<evidence type="ECO:0000256" key="1">
    <source>
        <dbReference type="ARBA" id="ARBA00004370"/>
    </source>
</evidence>
<accession>A0AAE1DC66</accession>
<feature type="transmembrane region" description="Helical" evidence="5">
    <location>
        <begin position="74"/>
        <end position="97"/>
    </location>
</feature>
<dbReference type="GO" id="GO:0016020">
    <property type="term" value="C:membrane"/>
    <property type="evidence" value="ECO:0007669"/>
    <property type="project" value="UniProtKB-SubCell"/>
</dbReference>
<comment type="caution">
    <text evidence="7">The sequence shown here is derived from an EMBL/GenBank/DDBJ whole genome shotgun (WGS) entry which is preliminary data.</text>
</comment>
<feature type="transmembrane region" description="Helical" evidence="5">
    <location>
        <begin position="303"/>
        <end position="327"/>
    </location>
</feature>
<evidence type="ECO:0000256" key="2">
    <source>
        <dbReference type="ARBA" id="ARBA00022692"/>
    </source>
</evidence>
<dbReference type="InterPro" id="IPR000276">
    <property type="entry name" value="GPCR_Rhodpsn"/>
</dbReference>